<keyword evidence="3 5" id="KW-1133">Transmembrane helix</keyword>
<evidence type="ECO:0000256" key="4">
    <source>
        <dbReference type="ARBA" id="ARBA00023136"/>
    </source>
</evidence>
<dbReference type="GO" id="GO:0016020">
    <property type="term" value="C:membrane"/>
    <property type="evidence" value="ECO:0007669"/>
    <property type="project" value="UniProtKB-SubCell"/>
</dbReference>
<evidence type="ECO:0000256" key="5">
    <source>
        <dbReference type="SAM" id="Phobius"/>
    </source>
</evidence>
<gene>
    <name evidence="7" type="ORF">ACHAWO_003854</name>
</gene>
<evidence type="ECO:0000259" key="6">
    <source>
        <dbReference type="SMART" id="SM00065"/>
    </source>
</evidence>
<comment type="caution">
    <text evidence="7">The sequence shown here is derived from an EMBL/GenBank/DDBJ whole genome shotgun (WGS) entry which is preliminary data.</text>
</comment>
<dbReference type="Pfam" id="PF10507">
    <property type="entry name" value="TMEM65"/>
    <property type="match status" value="1"/>
</dbReference>
<dbReference type="PANTHER" id="PTHR21706:SF15">
    <property type="entry name" value="TRANSMEMBRANE PROTEIN 65"/>
    <property type="match status" value="1"/>
</dbReference>
<dbReference type="SMART" id="SM00065">
    <property type="entry name" value="GAF"/>
    <property type="match status" value="1"/>
</dbReference>
<keyword evidence="8" id="KW-1185">Reference proteome</keyword>
<dbReference type="InterPro" id="IPR029016">
    <property type="entry name" value="GAF-like_dom_sf"/>
</dbReference>
<dbReference type="PANTHER" id="PTHR21706">
    <property type="entry name" value="TRANSMEMBRANE PROTEIN 65"/>
    <property type="match status" value="1"/>
</dbReference>
<keyword evidence="2 5" id="KW-0812">Transmembrane</keyword>
<sequence>MKAASIRHMNNHVVCGRLLSQTSSYAYRRLAIAAPTNEAATSAATTKKLPPPTADQLRVVALRAVIPMIGFGFMDNLVMITAGEAIDSTFGATLGISTLMAAGFGQCCSDVAGNLSGGAVDAAVSKLNLPHHGLNEEQLGMRISRMYSIFGACVGVVTGCLLGMSCLLFMDTDRADRARKAKELQSIFESVMKEGKSLFKAERATLFMLDEEKCELWSQVATGTKGIIKVNSGEGIVGACVLSGQLINAADAYKDDRFDKEIDERTGFRTKSVLAAPVRNDDGKIIGALQMLNKKNDDGSDGVFGPCEEQLARLMASHVKSFIQIVEG</sequence>
<comment type="subcellular location">
    <subcellularLocation>
        <location evidence="1">Membrane</location>
        <topology evidence="1">Multi-pass membrane protein</topology>
    </subcellularLocation>
</comment>
<accession>A0ABD3QWH5</accession>
<dbReference type="SUPFAM" id="SSF55781">
    <property type="entry name" value="GAF domain-like"/>
    <property type="match status" value="1"/>
</dbReference>
<dbReference type="AlphaFoldDB" id="A0ABD3QWH5"/>
<feature type="domain" description="GAF" evidence="6">
    <location>
        <begin position="183"/>
        <end position="327"/>
    </location>
</feature>
<dbReference type="Gene3D" id="3.30.450.40">
    <property type="match status" value="1"/>
</dbReference>
<evidence type="ECO:0000313" key="7">
    <source>
        <dbReference type="EMBL" id="KAL3804605.1"/>
    </source>
</evidence>
<dbReference type="Pfam" id="PF01590">
    <property type="entry name" value="GAF"/>
    <property type="match status" value="1"/>
</dbReference>
<name>A0ABD3QWH5_9STRA</name>
<dbReference type="InterPro" id="IPR019537">
    <property type="entry name" value="TMEM65"/>
</dbReference>
<protein>
    <recommendedName>
        <fullName evidence="6">GAF domain-containing protein</fullName>
    </recommendedName>
</protein>
<evidence type="ECO:0000256" key="3">
    <source>
        <dbReference type="ARBA" id="ARBA00022989"/>
    </source>
</evidence>
<reference evidence="7 8" key="1">
    <citation type="submission" date="2024-10" db="EMBL/GenBank/DDBJ databases">
        <title>Updated reference genomes for cyclostephanoid diatoms.</title>
        <authorList>
            <person name="Roberts W.R."/>
            <person name="Alverson A.J."/>
        </authorList>
    </citation>
    <scope>NUCLEOTIDE SEQUENCE [LARGE SCALE GENOMIC DNA]</scope>
    <source>
        <strain evidence="7 8">AJA010-31</strain>
    </source>
</reference>
<evidence type="ECO:0000313" key="8">
    <source>
        <dbReference type="Proteomes" id="UP001530400"/>
    </source>
</evidence>
<feature type="transmembrane region" description="Helical" evidence="5">
    <location>
        <begin position="147"/>
        <end position="170"/>
    </location>
</feature>
<dbReference type="EMBL" id="JALLPJ020000034">
    <property type="protein sequence ID" value="KAL3804605.1"/>
    <property type="molecule type" value="Genomic_DNA"/>
</dbReference>
<organism evidence="7 8">
    <name type="scientific">Cyclotella atomus</name>
    <dbReference type="NCBI Taxonomy" id="382360"/>
    <lineage>
        <taxon>Eukaryota</taxon>
        <taxon>Sar</taxon>
        <taxon>Stramenopiles</taxon>
        <taxon>Ochrophyta</taxon>
        <taxon>Bacillariophyta</taxon>
        <taxon>Coscinodiscophyceae</taxon>
        <taxon>Thalassiosirophycidae</taxon>
        <taxon>Stephanodiscales</taxon>
        <taxon>Stephanodiscaceae</taxon>
        <taxon>Cyclotella</taxon>
    </lineage>
</organism>
<keyword evidence="4 5" id="KW-0472">Membrane</keyword>
<proteinExistence type="predicted"/>
<dbReference type="Proteomes" id="UP001530400">
    <property type="component" value="Unassembled WGS sequence"/>
</dbReference>
<evidence type="ECO:0000256" key="1">
    <source>
        <dbReference type="ARBA" id="ARBA00004141"/>
    </source>
</evidence>
<dbReference type="InterPro" id="IPR003018">
    <property type="entry name" value="GAF"/>
</dbReference>
<evidence type="ECO:0000256" key="2">
    <source>
        <dbReference type="ARBA" id="ARBA00022692"/>
    </source>
</evidence>